<dbReference type="EMBL" id="JAVYAA010000004">
    <property type="protein sequence ID" value="MDT8978323.1"/>
    <property type="molecule type" value="Genomic_DNA"/>
</dbReference>
<gene>
    <name evidence="2" type="ORF">RQP50_19020</name>
</gene>
<evidence type="ECO:0000313" key="3">
    <source>
        <dbReference type="Proteomes" id="UP001250538"/>
    </source>
</evidence>
<evidence type="ECO:0000313" key="2">
    <source>
        <dbReference type="EMBL" id="MDT8978323.1"/>
    </source>
</evidence>
<comment type="caution">
    <text evidence="2">The sequence shown here is derived from an EMBL/GenBank/DDBJ whole genome shotgun (WGS) entry which is preliminary data.</text>
</comment>
<keyword evidence="1" id="KW-1133">Transmembrane helix</keyword>
<name>A0AAJ2K1Z1_9BACL</name>
<dbReference type="AlphaFoldDB" id="A0AAJ2K1Z1"/>
<organism evidence="2 3">
    <name type="scientific">Paenibacillus suaedae</name>
    <dbReference type="NCBI Taxonomy" id="3077233"/>
    <lineage>
        <taxon>Bacteria</taxon>
        <taxon>Bacillati</taxon>
        <taxon>Bacillota</taxon>
        <taxon>Bacilli</taxon>
        <taxon>Bacillales</taxon>
        <taxon>Paenibacillaceae</taxon>
        <taxon>Paenibacillus</taxon>
    </lineage>
</organism>
<keyword evidence="1" id="KW-0812">Transmembrane</keyword>
<dbReference type="RefSeq" id="WP_315746372.1">
    <property type="nucleotide sequence ID" value="NZ_JAVYAA010000004.1"/>
</dbReference>
<sequence length="131" mass="15547">MENYNEVAVVLASLLLCLMAIRVILLFKIKFEEKKFIQKIQGKKRFSKILLISYKSAYFKNIDRHLLDPDNDLIIVFISNSWFFNAKKKVWRYKKMVYLDLASLKEQDFTRIFISTPSGKIHSKGEVMKYL</sequence>
<accession>A0AAJ2K1Z1</accession>
<dbReference type="Proteomes" id="UP001250538">
    <property type="component" value="Unassembled WGS sequence"/>
</dbReference>
<reference evidence="3" key="1">
    <citation type="submission" date="2023-09" db="EMBL/GenBank/DDBJ databases">
        <title>Paenibacillus sp. chi10 Genome sequencing and assembly.</title>
        <authorList>
            <person name="Kim I."/>
        </authorList>
    </citation>
    <scope>NUCLEOTIDE SEQUENCE [LARGE SCALE GENOMIC DNA]</scope>
    <source>
        <strain evidence="3">chi10</strain>
    </source>
</reference>
<keyword evidence="1" id="KW-0472">Membrane</keyword>
<keyword evidence="3" id="KW-1185">Reference proteome</keyword>
<protein>
    <submittedName>
        <fullName evidence="2">Uncharacterized protein</fullName>
    </submittedName>
</protein>
<feature type="transmembrane region" description="Helical" evidence="1">
    <location>
        <begin position="6"/>
        <end position="27"/>
    </location>
</feature>
<proteinExistence type="predicted"/>
<evidence type="ECO:0000256" key="1">
    <source>
        <dbReference type="SAM" id="Phobius"/>
    </source>
</evidence>